<sequence length="124" mass="15172">MTYNHYLKAWGIKLERLSKNDKEELKILYHGLKQLTESERSFLMEKYIKTDGKPQPDKVMSKQYGLTDYRYTKERTRIEAKLHSIVQPLLKERNDRMLKETLEKNRRRYEALERLERGRHKQLM</sequence>
<evidence type="ECO:0000313" key="1">
    <source>
        <dbReference type="EMBL" id="QIK51270.1"/>
    </source>
</evidence>
<gene>
    <name evidence="1" type="ORF">G7058_03870</name>
</gene>
<evidence type="ECO:0000313" key="2">
    <source>
        <dbReference type="Proteomes" id="UP000501830"/>
    </source>
</evidence>
<proteinExistence type="predicted"/>
<dbReference type="AlphaFoldDB" id="A0A6G7WG94"/>
<name>A0A6G7WG94_9LACT</name>
<dbReference type="GeneID" id="94552404"/>
<keyword evidence="2" id="KW-1185">Reference proteome</keyword>
<reference evidence="1 2" key="1">
    <citation type="journal article" date="2017" name="Int. J. Syst. Evol. Microbiol.">
        <title>Jeotgalibaca porci sp. nov. and Jeotgalibaca arthritidis sp. nov., isolated from pigs, and emended description of the genus Jeotgalibaca.</title>
        <authorList>
            <person name="Zamora L."/>
            <person name="Perez-Sancho M."/>
            <person name="Dominguez L."/>
            <person name="Fernandez-Garayzabal J.F."/>
            <person name="Vela A.I."/>
        </authorList>
    </citation>
    <scope>NUCLEOTIDE SEQUENCE [LARGE SCALE GENOMIC DNA]</scope>
    <source>
        <strain evidence="1 2">CCUG 69148</strain>
    </source>
</reference>
<dbReference type="RefSeq" id="WP_166062323.1">
    <property type="nucleotide sequence ID" value="NZ_CP049889.1"/>
</dbReference>
<organism evidence="1 2">
    <name type="scientific">Jeotgalibaca porci</name>
    <dbReference type="NCBI Taxonomy" id="1868793"/>
    <lineage>
        <taxon>Bacteria</taxon>
        <taxon>Bacillati</taxon>
        <taxon>Bacillota</taxon>
        <taxon>Bacilli</taxon>
        <taxon>Lactobacillales</taxon>
        <taxon>Carnobacteriaceae</taxon>
        <taxon>Jeotgalibaca</taxon>
    </lineage>
</organism>
<dbReference type="KEGG" id="jpo:G7058_03870"/>
<dbReference type="Proteomes" id="UP000501830">
    <property type="component" value="Chromosome"/>
</dbReference>
<dbReference type="EMBL" id="CP049889">
    <property type="protein sequence ID" value="QIK51270.1"/>
    <property type="molecule type" value="Genomic_DNA"/>
</dbReference>
<protein>
    <submittedName>
        <fullName evidence="1">Uncharacterized protein</fullName>
    </submittedName>
</protein>
<accession>A0A6G7WG94</accession>